<keyword evidence="1" id="KW-1133">Transmembrane helix</keyword>
<sequence length="214" mass="24245">MDLRYRSVSCRFRITIELICFWISSCTATIDINLAQLQYISNHLRAEECTRLSAALHTQTFRLGNKQQPPLGLSITQNDASCLDLILQWNSDPGEGKGKTQEEMAHRLIQIGRPDLANWLTTTVFRALANELLEALQMPDGLKASDNVKPVAVHTPDVEVPLERMPWRIHDTLLVAASCSVLIYLIAISCKALRKAFNYKRWARNKTNPLPTFQ</sequence>
<keyword evidence="1" id="KW-0472">Membrane</keyword>
<evidence type="ECO:0008006" key="4">
    <source>
        <dbReference type="Google" id="ProtNLM"/>
    </source>
</evidence>
<proteinExistence type="predicted"/>
<accession>A0A8S9Y189</accession>
<evidence type="ECO:0000313" key="3">
    <source>
        <dbReference type="Proteomes" id="UP000466442"/>
    </source>
</evidence>
<dbReference type="EMBL" id="WIXP02000002">
    <property type="protein sequence ID" value="KAF6214549.1"/>
    <property type="molecule type" value="Genomic_DNA"/>
</dbReference>
<protein>
    <recommendedName>
        <fullName evidence="4">Death domain-containing protein</fullName>
    </recommendedName>
</protein>
<organism evidence="2 3">
    <name type="scientific">Apolygus lucorum</name>
    <name type="common">Small green plant bug</name>
    <name type="synonym">Lygocoris lucorum</name>
    <dbReference type="NCBI Taxonomy" id="248454"/>
    <lineage>
        <taxon>Eukaryota</taxon>
        <taxon>Metazoa</taxon>
        <taxon>Ecdysozoa</taxon>
        <taxon>Arthropoda</taxon>
        <taxon>Hexapoda</taxon>
        <taxon>Insecta</taxon>
        <taxon>Pterygota</taxon>
        <taxon>Neoptera</taxon>
        <taxon>Paraneoptera</taxon>
        <taxon>Hemiptera</taxon>
        <taxon>Heteroptera</taxon>
        <taxon>Panheteroptera</taxon>
        <taxon>Cimicomorpha</taxon>
        <taxon>Miridae</taxon>
        <taxon>Mirini</taxon>
        <taxon>Apolygus</taxon>
    </lineage>
</organism>
<dbReference type="OrthoDB" id="6066069at2759"/>
<comment type="caution">
    <text evidence="2">The sequence shown here is derived from an EMBL/GenBank/DDBJ whole genome shotgun (WGS) entry which is preliminary data.</text>
</comment>
<evidence type="ECO:0000256" key="1">
    <source>
        <dbReference type="SAM" id="Phobius"/>
    </source>
</evidence>
<dbReference type="AlphaFoldDB" id="A0A8S9Y189"/>
<dbReference type="Proteomes" id="UP000466442">
    <property type="component" value="Unassembled WGS sequence"/>
</dbReference>
<gene>
    <name evidence="2" type="ORF">GE061_009292</name>
</gene>
<keyword evidence="1" id="KW-0812">Transmembrane</keyword>
<name>A0A8S9Y189_APOLU</name>
<reference evidence="2" key="1">
    <citation type="journal article" date="2021" name="Mol. Ecol. Resour.">
        <title>Apolygus lucorum genome provides insights into omnivorousness and mesophyll feeding.</title>
        <authorList>
            <person name="Liu Y."/>
            <person name="Liu H."/>
            <person name="Wang H."/>
            <person name="Huang T."/>
            <person name="Liu B."/>
            <person name="Yang B."/>
            <person name="Yin L."/>
            <person name="Li B."/>
            <person name="Zhang Y."/>
            <person name="Zhang S."/>
            <person name="Jiang F."/>
            <person name="Zhang X."/>
            <person name="Ren Y."/>
            <person name="Wang B."/>
            <person name="Wang S."/>
            <person name="Lu Y."/>
            <person name="Wu K."/>
            <person name="Fan W."/>
            <person name="Wang G."/>
        </authorList>
    </citation>
    <scope>NUCLEOTIDE SEQUENCE</scope>
    <source>
        <strain evidence="2">12Hb</strain>
    </source>
</reference>
<evidence type="ECO:0000313" key="2">
    <source>
        <dbReference type="EMBL" id="KAF6214549.1"/>
    </source>
</evidence>
<keyword evidence="3" id="KW-1185">Reference proteome</keyword>
<feature type="transmembrane region" description="Helical" evidence="1">
    <location>
        <begin position="173"/>
        <end position="193"/>
    </location>
</feature>